<reference evidence="1 2" key="1">
    <citation type="submission" date="2019-11" db="EMBL/GenBank/DDBJ databases">
        <title>Pseudodesulfovibrio alkaliphilus, sp. nov., an alkaliphilic sulfate-reducing bacteria from mud volcano of Taman peninsula, Russia.</title>
        <authorList>
            <person name="Frolova A."/>
            <person name="Merkel A.Y."/>
            <person name="Slobodkin A.I."/>
        </authorList>
    </citation>
    <scope>NUCLEOTIDE SEQUENCE [LARGE SCALE GENOMIC DNA]</scope>
    <source>
        <strain evidence="1 2">F-1</strain>
    </source>
</reference>
<dbReference type="InterPro" id="IPR029063">
    <property type="entry name" value="SAM-dependent_MTases_sf"/>
</dbReference>
<dbReference type="Gene3D" id="3.40.50.150">
    <property type="entry name" value="Vaccinia Virus protein VP39"/>
    <property type="match status" value="1"/>
</dbReference>
<dbReference type="PANTHER" id="PTHR14614">
    <property type="entry name" value="HEPATOCELLULAR CARCINOMA-ASSOCIATED ANTIGEN"/>
    <property type="match status" value="1"/>
</dbReference>
<keyword evidence="1" id="KW-0808">Transferase</keyword>
<dbReference type="AlphaFoldDB" id="A0A7K1KM14"/>
<keyword evidence="2" id="KW-1185">Reference proteome</keyword>
<name>A0A7K1KM14_9BACT</name>
<dbReference type="GO" id="GO:0008168">
    <property type="term" value="F:methyltransferase activity"/>
    <property type="evidence" value="ECO:0007669"/>
    <property type="project" value="UniProtKB-KW"/>
</dbReference>
<dbReference type="CDD" id="cd02440">
    <property type="entry name" value="AdoMet_MTases"/>
    <property type="match status" value="1"/>
</dbReference>
<evidence type="ECO:0000313" key="1">
    <source>
        <dbReference type="EMBL" id="MUM77047.1"/>
    </source>
</evidence>
<dbReference type="Pfam" id="PF10294">
    <property type="entry name" value="Methyltransf_16"/>
    <property type="match status" value="1"/>
</dbReference>
<keyword evidence="1" id="KW-0489">Methyltransferase</keyword>
<dbReference type="InterPro" id="IPR019410">
    <property type="entry name" value="Methyltransf_16"/>
</dbReference>
<dbReference type="GO" id="GO:0032259">
    <property type="term" value="P:methylation"/>
    <property type="evidence" value="ECO:0007669"/>
    <property type="project" value="UniProtKB-KW"/>
</dbReference>
<accession>A0A7K1KM14</accession>
<evidence type="ECO:0000313" key="2">
    <source>
        <dbReference type="Proteomes" id="UP000461162"/>
    </source>
</evidence>
<dbReference type="RefSeq" id="WP_155932788.1">
    <property type="nucleotide sequence ID" value="NZ_WODC01000002.1"/>
</dbReference>
<dbReference type="Proteomes" id="UP000461162">
    <property type="component" value="Unassembled WGS sequence"/>
</dbReference>
<gene>
    <name evidence="1" type="ORF">GKC30_05325</name>
</gene>
<comment type="caution">
    <text evidence="1">The sequence shown here is derived from an EMBL/GenBank/DDBJ whole genome shotgun (WGS) entry which is preliminary data.</text>
</comment>
<dbReference type="EMBL" id="WODC01000002">
    <property type="protein sequence ID" value="MUM77047.1"/>
    <property type="molecule type" value="Genomic_DNA"/>
</dbReference>
<dbReference type="SUPFAM" id="SSF53335">
    <property type="entry name" value="S-adenosyl-L-methionine-dependent methyltransferases"/>
    <property type="match status" value="1"/>
</dbReference>
<sequence>MTEYDLDQPMDRLIELAVRKFGQVEFRKVTLGDIALEVLQVKDMQRYIETLANKARGGKGVSLPLWAKVWPSSLVLGYMLSRYPFTQGCRILEIGAGSAVNSLALASRGLSVTISDNDPDALLFSRINVLKNKLEKHATTSRLDFTVPDHGERYDCIVCCEVLYDEAVFEPLLAFLDGHLDFGGQAEIFLAMDEKRQARKFFTSAAEVYAMARTDSKYTEKDTGTERTVNLYRLKRKTS</sequence>
<proteinExistence type="predicted"/>
<protein>
    <submittedName>
        <fullName evidence="1">Methyltransferase</fullName>
    </submittedName>
</protein>
<organism evidence="1 2">
    <name type="scientific">Pseudodesulfovibrio alkaliphilus</name>
    <dbReference type="NCBI Taxonomy" id="2661613"/>
    <lineage>
        <taxon>Bacteria</taxon>
        <taxon>Pseudomonadati</taxon>
        <taxon>Thermodesulfobacteriota</taxon>
        <taxon>Desulfovibrionia</taxon>
        <taxon>Desulfovibrionales</taxon>
        <taxon>Desulfovibrionaceae</taxon>
    </lineage>
</organism>